<evidence type="ECO:0000256" key="2">
    <source>
        <dbReference type="SAM" id="Phobius"/>
    </source>
</evidence>
<dbReference type="EMBL" id="BRXY01000471">
    <property type="protein sequence ID" value="GMH96669.1"/>
    <property type="molecule type" value="Genomic_DNA"/>
</dbReference>
<gene>
    <name evidence="3" type="ORF">TrST_g5274</name>
</gene>
<feature type="compositionally biased region" description="Basic and acidic residues" evidence="1">
    <location>
        <begin position="23"/>
        <end position="37"/>
    </location>
</feature>
<feature type="transmembrane region" description="Helical" evidence="2">
    <location>
        <begin position="248"/>
        <end position="266"/>
    </location>
</feature>
<protein>
    <submittedName>
        <fullName evidence="3">Uncharacterized protein</fullName>
    </submittedName>
</protein>
<dbReference type="Proteomes" id="UP001165085">
    <property type="component" value="Unassembled WGS sequence"/>
</dbReference>
<feature type="compositionally biased region" description="Basic and acidic residues" evidence="1">
    <location>
        <begin position="1"/>
        <end position="16"/>
    </location>
</feature>
<sequence length="401" mass="43977">MDFFRKSTEKIMKKDEPEEDPEVIAKRKQIEREKDLPPESQTPTVSADHFVDEPAAILALKKMLAYDGKYGFPGTDGSRLANYKQHVLNTHPLVSIFYAHDEHPFDHWERAQYLFCMLSITFMISAVLTNSQKISRDDCDTGLERTPPLSPSEVQQACDTADNWKIVGPIIAAMVTIPTDMVLKAFMVCGWVQGWSIQETCESIGGYCMKIQMCYAVFFLIVGFVMAAQGGDFGGVCVTFLFAQVESWVLFFIKSFVLFNLFFNGAKSSFRKKYPGLVSIETAGLKRSGSTGVDLTLPSPGLLGGGPKVVSHTVQPPASTQQVNLQIPGEQIMVICPEGATPGQQIQFQTPSGALLMAVIPDGVNPGQQFPVLTGPPQAQVPKASPPQGGGLLDMRNFKKK</sequence>
<keyword evidence="2" id="KW-0472">Membrane</keyword>
<evidence type="ECO:0000313" key="3">
    <source>
        <dbReference type="EMBL" id="GMH96669.1"/>
    </source>
</evidence>
<feature type="transmembrane region" description="Helical" evidence="2">
    <location>
        <begin position="217"/>
        <end position="242"/>
    </location>
</feature>
<keyword evidence="4" id="KW-1185">Reference proteome</keyword>
<dbReference type="OrthoDB" id="205597at2759"/>
<comment type="caution">
    <text evidence="3">The sequence shown here is derived from an EMBL/GenBank/DDBJ whole genome shotgun (WGS) entry which is preliminary data.</text>
</comment>
<feature type="region of interest" description="Disordered" evidence="1">
    <location>
        <begin position="1"/>
        <end position="46"/>
    </location>
</feature>
<feature type="region of interest" description="Disordered" evidence="1">
    <location>
        <begin position="368"/>
        <end position="401"/>
    </location>
</feature>
<organism evidence="3 4">
    <name type="scientific">Triparma strigata</name>
    <dbReference type="NCBI Taxonomy" id="1606541"/>
    <lineage>
        <taxon>Eukaryota</taxon>
        <taxon>Sar</taxon>
        <taxon>Stramenopiles</taxon>
        <taxon>Ochrophyta</taxon>
        <taxon>Bolidophyceae</taxon>
        <taxon>Parmales</taxon>
        <taxon>Triparmaceae</taxon>
        <taxon>Triparma</taxon>
    </lineage>
</organism>
<reference evidence="4" key="1">
    <citation type="journal article" date="2023" name="Commun. Biol.">
        <title>Genome analysis of Parmales, the sister group of diatoms, reveals the evolutionary specialization of diatoms from phago-mixotrophs to photoautotrophs.</title>
        <authorList>
            <person name="Ban H."/>
            <person name="Sato S."/>
            <person name="Yoshikawa S."/>
            <person name="Yamada K."/>
            <person name="Nakamura Y."/>
            <person name="Ichinomiya M."/>
            <person name="Sato N."/>
            <person name="Blanc-Mathieu R."/>
            <person name="Endo H."/>
            <person name="Kuwata A."/>
            <person name="Ogata H."/>
        </authorList>
    </citation>
    <scope>NUCLEOTIDE SEQUENCE [LARGE SCALE GENOMIC DNA]</scope>
    <source>
        <strain evidence="4">NIES 3701</strain>
    </source>
</reference>
<evidence type="ECO:0000313" key="4">
    <source>
        <dbReference type="Proteomes" id="UP001165085"/>
    </source>
</evidence>
<keyword evidence="2" id="KW-1133">Transmembrane helix</keyword>
<proteinExistence type="predicted"/>
<evidence type="ECO:0000256" key="1">
    <source>
        <dbReference type="SAM" id="MobiDB-lite"/>
    </source>
</evidence>
<keyword evidence="2" id="KW-0812">Transmembrane</keyword>
<name>A0A9W7BZW1_9STRA</name>
<accession>A0A9W7BZW1</accession>
<dbReference type="AlphaFoldDB" id="A0A9W7BZW1"/>